<dbReference type="Gene3D" id="3.40.50.1820">
    <property type="entry name" value="alpha/beta hydrolase"/>
    <property type="match status" value="2"/>
</dbReference>
<dbReference type="Proteomes" id="UP001056681">
    <property type="component" value="Chromosome"/>
</dbReference>
<keyword evidence="2" id="KW-0732">Signal</keyword>
<name>A0ABY4T6J3_9GAMM</name>
<dbReference type="SUPFAM" id="SSF53474">
    <property type="entry name" value="alpha/beta-Hydrolases"/>
    <property type="match status" value="1"/>
</dbReference>
<dbReference type="Pfam" id="PF10605">
    <property type="entry name" value="3HBOH"/>
    <property type="match status" value="1"/>
</dbReference>
<keyword evidence="1" id="KW-0378">Hydrolase</keyword>
<evidence type="ECO:0000256" key="2">
    <source>
        <dbReference type="SAM" id="SignalP"/>
    </source>
</evidence>
<protein>
    <submittedName>
        <fullName evidence="3">Hydrogenase</fullName>
    </submittedName>
</protein>
<proteinExistence type="predicted"/>
<dbReference type="EMBL" id="CP063231">
    <property type="protein sequence ID" value="URL59839.1"/>
    <property type="molecule type" value="Genomic_DNA"/>
</dbReference>
<sequence length="613" mass="63592">MSRIFPLAVVAAFSFGVLSCATAPATRKGSMSAPDHFGDVRVTEHRHGDDLLSAGLGLRGLAGMPSAFANPSAPTPAELRRRAIQSSWKGIADLGPLGGFGTVYGAVPAVPGREFTAFATLPGAHAPHRVLVQVPDDFDRTRRCLVVTASSGSRGIYGAIALAGGWGLPRGCAVAYTDKGTGAGYFDTAEGTGVRLDGTRAKAGEAPLEFEPVGVAADAGIAVKHAHSGDNPEADWGRHVLQAARFGLAMLDRAFPNEAPFTPANTRIIATGLSNGGGAVLRAAGDDSEGILAAVVALEPNIHVAGRGRPFYDYATEAALLLPCALAAPEFDGVPFARVAHVAPPAWAIRCASLRAHGRLSAVMPGAQAAEALAMLRASGWQDDALAVAASSTSLDLWRAVTAAYASAYLKRPAGAMPCGFSYRAQIAGIATGVDAAIRAAWWSDGSGVPPGAGVVLAGGTDFSPDPALPGNLCLRELWTGQGDDARRLRDAVDATAAALPRVDLPILVVHGAQDGLIPVAFSSDPYVKWLRASGRSPVFWKVPYAQHFDAFLAFPDFGDRHAPLLPFGYVALDRAWAHLADGRPLPEDAAVRDTRPRGAGALDAAMLALPER</sequence>
<gene>
    <name evidence="3" type="ORF">IM816_07040</name>
</gene>
<evidence type="ECO:0000313" key="4">
    <source>
        <dbReference type="Proteomes" id="UP001056681"/>
    </source>
</evidence>
<evidence type="ECO:0000313" key="3">
    <source>
        <dbReference type="EMBL" id="URL59839.1"/>
    </source>
</evidence>
<reference evidence="3" key="1">
    <citation type="submission" date="2020-10" db="EMBL/GenBank/DDBJ databases">
        <title>Whole-genome sequence of Luteibacter sp. EIF3.</title>
        <authorList>
            <person name="Friedrich I."/>
            <person name="Hertel R."/>
            <person name="Daniel R."/>
        </authorList>
    </citation>
    <scope>NUCLEOTIDE SEQUENCE</scope>
    <source>
        <strain evidence="3">EIF3</strain>
    </source>
</reference>
<dbReference type="PROSITE" id="PS51257">
    <property type="entry name" value="PROKAR_LIPOPROTEIN"/>
    <property type="match status" value="1"/>
</dbReference>
<dbReference type="InterPro" id="IPR016582">
    <property type="entry name" value="OHBut_olig_hydro_put"/>
</dbReference>
<organism evidence="3 4">
    <name type="scientific">Luteibacter flocculans</name>
    <dbReference type="NCBI Taxonomy" id="2780091"/>
    <lineage>
        <taxon>Bacteria</taxon>
        <taxon>Pseudomonadati</taxon>
        <taxon>Pseudomonadota</taxon>
        <taxon>Gammaproteobacteria</taxon>
        <taxon>Lysobacterales</taxon>
        <taxon>Rhodanobacteraceae</taxon>
        <taxon>Luteibacter</taxon>
    </lineage>
</organism>
<keyword evidence="4" id="KW-1185">Reference proteome</keyword>
<dbReference type="InterPro" id="IPR029058">
    <property type="entry name" value="AB_hydrolase_fold"/>
</dbReference>
<evidence type="ECO:0000256" key="1">
    <source>
        <dbReference type="ARBA" id="ARBA00022801"/>
    </source>
</evidence>
<feature type="chain" id="PRO_5045739590" evidence="2">
    <location>
        <begin position="26"/>
        <end position="613"/>
    </location>
</feature>
<accession>A0ABY4T6J3</accession>
<feature type="signal peptide" evidence="2">
    <location>
        <begin position="1"/>
        <end position="25"/>
    </location>
</feature>